<dbReference type="NCBIfam" id="NF006625">
    <property type="entry name" value="PRK09194.1"/>
    <property type="match status" value="1"/>
</dbReference>
<dbReference type="NCBIfam" id="TIGR00409">
    <property type="entry name" value="proS_fam_II"/>
    <property type="match status" value="1"/>
</dbReference>
<keyword evidence="8" id="KW-0067">ATP-binding</keyword>
<dbReference type="InterPro" id="IPR044140">
    <property type="entry name" value="ProRS_anticodon_short"/>
</dbReference>
<dbReference type="SUPFAM" id="SSF55826">
    <property type="entry name" value="YbaK/ProRS associated domain"/>
    <property type="match status" value="1"/>
</dbReference>
<evidence type="ECO:0000256" key="5">
    <source>
        <dbReference type="ARBA" id="ARBA00022490"/>
    </source>
</evidence>
<keyword evidence="15" id="KW-1185">Reference proteome</keyword>
<evidence type="ECO:0000256" key="12">
    <source>
        <dbReference type="NCBIfam" id="TIGR00409"/>
    </source>
</evidence>
<gene>
    <name evidence="14" type="ORF">NBH00_16065</name>
</gene>
<dbReference type="Proteomes" id="UP001056035">
    <property type="component" value="Chromosome"/>
</dbReference>
<dbReference type="CDD" id="cd00861">
    <property type="entry name" value="ProRS_anticodon_short"/>
    <property type="match status" value="1"/>
</dbReference>
<evidence type="ECO:0000256" key="8">
    <source>
        <dbReference type="ARBA" id="ARBA00022840"/>
    </source>
</evidence>
<dbReference type="EC" id="6.1.1.15" evidence="3 12"/>
<evidence type="ECO:0000313" key="14">
    <source>
        <dbReference type="EMBL" id="UTI62871.1"/>
    </source>
</evidence>
<dbReference type="PANTHER" id="PTHR42753:SF2">
    <property type="entry name" value="PROLINE--TRNA LIGASE"/>
    <property type="match status" value="1"/>
</dbReference>
<protein>
    <recommendedName>
        <fullName evidence="4 12">Proline--tRNA ligase</fullName>
        <ecNumber evidence="3 12">6.1.1.15</ecNumber>
    </recommendedName>
</protein>
<dbReference type="Pfam" id="PF03129">
    <property type="entry name" value="HGTP_anticodon"/>
    <property type="match status" value="1"/>
</dbReference>
<evidence type="ECO:0000256" key="7">
    <source>
        <dbReference type="ARBA" id="ARBA00022741"/>
    </source>
</evidence>
<dbReference type="Pfam" id="PF04073">
    <property type="entry name" value="tRNA_edit"/>
    <property type="match status" value="1"/>
</dbReference>
<keyword evidence="5" id="KW-0963">Cytoplasm</keyword>
<keyword evidence="10" id="KW-0030">Aminoacyl-tRNA synthetase</keyword>
<dbReference type="PRINTS" id="PR01046">
    <property type="entry name" value="TRNASYNTHPRO"/>
</dbReference>
<dbReference type="InterPro" id="IPR002316">
    <property type="entry name" value="Pro-tRNA-ligase_IIa"/>
</dbReference>
<reference evidence="14 15" key="1">
    <citation type="submission" date="2022-06" db="EMBL/GenBank/DDBJ databases">
        <title>Paraconexibacter antarcticus.</title>
        <authorList>
            <person name="Kim C.S."/>
        </authorList>
    </citation>
    <scope>NUCLEOTIDE SEQUENCE [LARGE SCALE GENOMIC DNA]</scope>
    <source>
        <strain evidence="14 15">02-257</strain>
    </source>
</reference>
<dbReference type="PROSITE" id="PS50862">
    <property type="entry name" value="AA_TRNA_LIGASE_II"/>
    <property type="match status" value="1"/>
</dbReference>
<organism evidence="14 15">
    <name type="scientific">Paraconexibacter antarcticus</name>
    <dbReference type="NCBI Taxonomy" id="2949664"/>
    <lineage>
        <taxon>Bacteria</taxon>
        <taxon>Bacillati</taxon>
        <taxon>Actinomycetota</taxon>
        <taxon>Thermoleophilia</taxon>
        <taxon>Solirubrobacterales</taxon>
        <taxon>Paraconexibacteraceae</taxon>
        <taxon>Paraconexibacter</taxon>
    </lineage>
</organism>
<keyword evidence="6 14" id="KW-0436">Ligase</keyword>
<feature type="domain" description="Aminoacyl-transfer RNA synthetases class-II family profile" evidence="13">
    <location>
        <begin position="44"/>
        <end position="454"/>
    </location>
</feature>
<evidence type="ECO:0000256" key="1">
    <source>
        <dbReference type="ARBA" id="ARBA00004496"/>
    </source>
</evidence>
<evidence type="ECO:0000256" key="4">
    <source>
        <dbReference type="ARBA" id="ARBA00019110"/>
    </source>
</evidence>
<evidence type="ECO:0000256" key="2">
    <source>
        <dbReference type="ARBA" id="ARBA00011738"/>
    </source>
</evidence>
<keyword evidence="9" id="KW-0648">Protein biosynthesis</keyword>
<comment type="subcellular location">
    <subcellularLocation>
        <location evidence="1">Cytoplasm</location>
    </subcellularLocation>
</comment>
<dbReference type="InterPro" id="IPR006195">
    <property type="entry name" value="aa-tRNA-synth_II"/>
</dbReference>
<keyword evidence="7" id="KW-0547">Nucleotide-binding</keyword>
<dbReference type="InterPro" id="IPR036621">
    <property type="entry name" value="Anticodon-bd_dom_sf"/>
</dbReference>
<evidence type="ECO:0000256" key="9">
    <source>
        <dbReference type="ARBA" id="ARBA00022917"/>
    </source>
</evidence>
<dbReference type="SUPFAM" id="SSF55681">
    <property type="entry name" value="Class II aaRS and biotin synthetases"/>
    <property type="match status" value="1"/>
</dbReference>
<dbReference type="Gene3D" id="3.40.50.800">
    <property type="entry name" value="Anticodon-binding domain"/>
    <property type="match status" value="1"/>
</dbReference>
<dbReference type="InterPro" id="IPR050062">
    <property type="entry name" value="Pro-tRNA_synthetase"/>
</dbReference>
<dbReference type="InterPro" id="IPR036754">
    <property type="entry name" value="YbaK/aa-tRNA-synt-asso_dom_sf"/>
</dbReference>
<evidence type="ECO:0000256" key="3">
    <source>
        <dbReference type="ARBA" id="ARBA00012831"/>
    </source>
</evidence>
<dbReference type="PANTHER" id="PTHR42753">
    <property type="entry name" value="MITOCHONDRIAL RIBOSOME PROTEIN L39/PROLYL-TRNA LIGASE FAMILY MEMBER"/>
    <property type="match status" value="1"/>
</dbReference>
<name>A0ABY5DLV8_9ACTN</name>
<evidence type="ECO:0000256" key="10">
    <source>
        <dbReference type="ARBA" id="ARBA00023146"/>
    </source>
</evidence>
<dbReference type="InterPro" id="IPR002314">
    <property type="entry name" value="aa-tRNA-synt_IIb"/>
</dbReference>
<dbReference type="InterPro" id="IPR007214">
    <property type="entry name" value="YbaK/aa-tRNA-synth-assoc-dom"/>
</dbReference>
<dbReference type="GO" id="GO:0004827">
    <property type="term" value="F:proline-tRNA ligase activity"/>
    <property type="evidence" value="ECO:0007669"/>
    <property type="project" value="UniProtKB-EC"/>
</dbReference>
<evidence type="ECO:0000259" key="13">
    <source>
        <dbReference type="PROSITE" id="PS50862"/>
    </source>
</evidence>
<dbReference type="EMBL" id="CP098502">
    <property type="protein sequence ID" value="UTI62871.1"/>
    <property type="molecule type" value="Genomic_DNA"/>
</dbReference>
<evidence type="ECO:0000256" key="6">
    <source>
        <dbReference type="ARBA" id="ARBA00022598"/>
    </source>
</evidence>
<accession>A0ABY5DLV8</accession>
<dbReference type="Gene3D" id="3.90.960.10">
    <property type="entry name" value="YbaK/aminoacyl-tRNA synthetase-associated domain"/>
    <property type="match status" value="1"/>
</dbReference>
<dbReference type="RefSeq" id="WP_254569606.1">
    <property type="nucleotide sequence ID" value="NZ_CP098502.1"/>
</dbReference>
<evidence type="ECO:0000256" key="11">
    <source>
        <dbReference type="ARBA" id="ARBA00047671"/>
    </source>
</evidence>
<sequence>MRRSALFLPTERQPPADAEALSHKLMVRAGLVRQLGAGLWSWLPAGWRVHQKVVQIIREEIDAIGGQELLLPVMHPRELWRKTGRDQIEELFTLEDRKGAEMVLAMTHEEAVTFHVGAAVKSYRDLPKTLYHFQVKERDEARPRAGILRTREFIMKDSYSFDRDEAGLDVQYEAHRGAYAKIYDRTGLEWFECRSDVGMMGGTVAHEYMAPCPAGEDDVVLARGYASNLEVASADPQPVELPGDTEAAEVTTPGATTVEALTASLGLPAGALLKAYPVIAEDDGRLVLVMVRGDHRVNPVKLQNALRSPFRPAGTEEIAAQVGPAGYIGPHAPLTAVETLYDAAIEAGPYVVGANRADTHLRGFVVPEGATRADVRLVEPGDTIGGEPVRIVTAIEIGNIFKLGTRYSEPLGATYLDADGKPQKIVMGSYGIGPARIAAAAVEQFADEKGISWPVAIAPWTVNLVSLGKGGTPERAAADALYEQLRAAGVEVLYDDRDTGNGEKFAEAELLGCPLRITLGKRSLDSGLLEAQIRRELQDVEGGIPLEGAVGAVLGILPTLA</sequence>
<dbReference type="InterPro" id="IPR004500">
    <property type="entry name" value="Pro-tRNA-synth_IIa_bac-type"/>
</dbReference>
<dbReference type="InterPro" id="IPR004154">
    <property type="entry name" value="Anticodon-bd"/>
</dbReference>
<dbReference type="InterPro" id="IPR045864">
    <property type="entry name" value="aa-tRNA-synth_II/BPL/LPL"/>
</dbReference>
<dbReference type="Gene3D" id="3.30.930.10">
    <property type="entry name" value="Bira Bifunctional Protein, Domain 2"/>
    <property type="match status" value="2"/>
</dbReference>
<evidence type="ECO:0000313" key="15">
    <source>
        <dbReference type="Proteomes" id="UP001056035"/>
    </source>
</evidence>
<comment type="catalytic activity">
    <reaction evidence="11">
        <text>tRNA(Pro) + L-proline + ATP = L-prolyl-tRNA(Pro) + AMP + diphosphate</text>
        <dbReference type="Rhea" id="RHEA:14305"/>
        <dbReference type="Rhea" id="RHEA-COMP:9700"/>
        <dbReference type="Rhea" id="RHEA-COMP:9702"/>
        <dbReference type="ChEBI" id="CHEBI:30616"/>
        <dbReference type="ChEBI" id="CHEBI:33019"/>
        <dbReference type="ChEBI" id="CHEBI:60039"/>
        <dbReference type="ChEBI" id="CHEBI:78442"/>
        <dbReference type="ChEBI" id="CHEBI:78532"/>
        <dbReference type="ChEBI" id="CHEBI:456215"/>
        <dbReference type="EC" id="6.1.1.15"/>
    </reaction>
</comment>
<dbReference type="SUPFAM" id="SSF52954">
    <property type="entry name" value="Class II aaRS ABD-related"/>
    <property type="match status" value="1"/>
</dbReference>
<dbReference type="Pfam" id="PF00587">
    <property type="entry name" value="tRNA-synt_2b"/>
    <property type="match status" value="1"/>
</dbReference>
<proteinExistence type="predicted"/>
<comment type="subunit">
    <text evidence="2">Homodimer.</text>
</comment>